<dbReference type="PANTHER" id="PTHR34558:SF16">
    <property type="match status" value="1"/>
</dbReference>
<keyword evidence="1" id="KW-0472">Membrane</keyword>
<sequence>MHSEERAKKFKAPSTIHASVTDVIFTRVMTCETAKQAWDKLKEEYQGLMQLSAPSPAPSEGGIITRNPGIRRMGWHHHDQSAAGGEVILGGFLVTIVAVVFFYIRVTRQNQEVH</sequence>
<organism evidence="2 3">
    <name type="scientific">Hevea brasiliensis</name>
    <name type="common">Para rubber tree</name>
    <name type="synonym">Siphonia brasiliensis</name>
    <dbReference type="NCBI Taxonomy" id="3981"/>
    <lineage>
        <taxon>Eukaryota</taxon>
        <taxon>Viridiplantae</taxon>
        <taxon>Streptophyta</taxon>
        <taxon>Embryophyta</taxon>
        <taxon>Tracheophyta</taxon>
        <taxon>Spermatophyta</taxon>
        <taxon>Magnoliopsida</taxon>
        <taxon>eudicotyledons</taxon>
        <taxon>Gunneridae</taxon>
        <taxon>Pentapetalae</taxon>
        <taxon>rosids</taxon>
        <taxon>fabids</taxon>
        <taxon>Malpighiales</taxon>
        <taxon>Euphorbiaceae</taxon>
        <taxon>Crotonoideae</taxon>
        <taxon>Micrandreae</taxon>
        <taxon>Hevea</taxon>
    </lineage>
</organism>
<name>A0A6A6LXR2_HEVBR</name>
<feature type="transmembrane region" description="Helical" evidence="1">
    <location>
        <begin position="81"/>
        <end position="104"/>
    </location>
</feature>
<keyword evidence="1" id="KW-1133">Transmembrane helix</keyword>
<dbReference type="EMBL" id="JAAGAX010000008">
    <property type="protein sequence ID" value="KAF2305028.1"/>
    <property type="molecule type" value="Genomic_DNA"/>
</dbReference>
<dbReference type="PANTHER" id="PTHR34558">
    <property type="entry name" value="EXPRESSED PROTEIN"/>
    <property type="match status" value="1"/>
</dbReference>
<dbReference type="Pfam" id="PF14223">
    <property type="entry name" value="Retrotran_gag_2"/>
    <property type="match status" value="1"/>
</dbReference>
<keyword evidence="1" id="KW-0812">Transmembrane</keyword>
<dbReference type="Proteomes" id="UP000467840">
    <property type="component" value="Chromosome 9"/>
</dbReference>
<gene>
    <name evidence="2" type="ORF">GH714_001164</name>
</gene>
<evidence type="ECO:0000313" key="2">
    <source>
        <dbReference type="EMBL" id="KAF2305028.1"/>
    </source>
</evidence>
<comment type="caution">
    <text evidence="2">The sequence shown here is derived from an EMBL/GenBank/DDBJ whole genome shotgun (WGS) entry which is preliminary data.</text>
</comment>
<dbReference type="AlphaFoldDB" id="A0A6A6LXR2"/>
<protein>
    <submittedName>
        <fullName evidence="2">Uncharacterized protein</fullName>
    </submittedName>
</protein>
<accession>A0A6A6LXR2</accession>
<proteinExistence type="predicted"/>
<keyword evidence="3" id="KW-1185">Reference proteome</keyword>
<evidence type="ECO:0000313" key="3">
    <source>
        <dbReference type="Proteomes" id="UP000467840"/>
    </source>
</evidence>
<reference evidence="2 3" key="1">
    <citation type="journal article" date="2020" name="Mol. Plant">
        <title>The Chromosome-Based Rubber Tree Genome Provides New Insights into Spurge Genome Evolution and Rubber Biosynthesis.</title>
        <authorList>
            <person name="Liu J."/>
            <person name="Shi C."/>
            <person name="Shi C.C."/>
            <person name="Li W."/>
            <person name="Zhang Q.J."/>
            <person name="Zhang Y."/>
            <person name="Li K."/>
            <person name="Lu H.F."/>
            <person name="Shi C."/>
            <person name="Zhu S.T."/>
            <person name="Xiao Z.Y."/>
            <person name="Nan H."/>
            <person name="Yue Y."/>
            <person name="Zhu X.G."/>
            <person name="Wu Y."/>
            <person name="Hong X.N."/>
            <person name="Fan G.Y."/>
            <person name="Tong Y."/>
            <person name="Zhang D."/>
            <person name="Mao C.L."/>
            <person name="Liu Y.L."/>
            <person name="Hao S.J."/>
            <person name="Liu W.Q."/>
            <person name="Lv M.Q."/>
            <person name="Zhang H.B."/>
            <person name="Liu Y."/>
            <person name="Hu-Tang G.R."/>
            <person name="Wang J.P."/>
            <person name="Wang J.H."/>
            <person name="Sun Y.H."/>
            <person name="Ni S.B."/>
            <person name="Chen W.B."/>
            <person name="Zhang X.C."/>
            <person name="Jiao Y.N."/>
            <person name="Eichler E.E."/>
            <person name="Li G.H."/>
            <person name="Liu X."/>
            <person name="Gao L.Z."/>
        </authorList>
    </citation>
    <scope>NUCLEOTIDE SEQUENCE [LARGE SCALE GENOMIC DNA]</scope>
    <source>
        <strain evidence="3">cv. GT1</strain>
        <tissue evidence="2">Leaf</tissue>
    </source>
</reference>
<evidence type="ECO:0000256" key="1">
    <source>
        <dbReference type="SAM" id="Phobius"/>
    </source>
</evidence>